<evidence type="ECO:0000313" key="2">
    <source>
        <dbReference type="Proteomes" id="UP000249748"/>
    </source>
</evidence>
<accession>A0ACD1IPJ3</accession>
<organism evidence="1 2">
    <name type="scientific">Aspergillus costaricaensis CBS 115574</name>
    <dbReference type="NCBI Taxonomy" id="1448317"/>
    <lineage>
        <taxon>Eukaryota</taxon>
        <taxon>Fungi</taxon>
        <taxon>Dikarya</taxon>
        <taxon>Ascomycota</taxon>
        <taxon>Pezizomycotina</taxon>
        <taxon>Eurotiomycetes</taxon>
        <taxon>Eurotiomycetidae</taxon>
        <taxon>Eurotiales</taxon>
        <taxon>Aspergillaceae</taxon>
        <taxon>Aspergillus</taxon>
        <taxon>Aspergillus subgen. Circumdati</taxon>
    </lineage>
</organism>
<name>A0ACD1IPJ3_9EURO</name>
<keyword evidence="2" id="KW-1185">Reference proteome</keyword>
<evidence type="ECO:0000313" key="1">
    <source>
        <dbReference type="EMBL" id="RAK92184.1"/>
    </source>
</evidence>
<protein>
    <submittedName>
        <fullName evidence="1">Uncharacterized protein</fullName>
    </submittedName>
</protein>
<reference evidence="1" key="1">
    <citation type="submission" date="2018-02" db="EMBL/GenBank/DDBJ databases">
        <title>The genomes of Aspergillus section Nigri reveals drivers in fungal speciation.</title>
        <authorList>
            <consortium name="DOE Joint Genome Institute"/>
            <person name="Vesth T.C."/>
            <person name="Nybo J."/>
            <person name="Theobald S."/>
            <person name="Brandl J."/>
            <person name="Frisvad J.C."/>
            <person name="Nielsen K.F."/>
            <person name="Lyhne E.K."/>
            <person name="Kogle M.E."/>
            <person name="Kuo A."/>
            <person name="Riley R."/>
            <person name="Clum A."/>
            <person name="Nolan M."/>
            <person name="Lipzen A."/>
            <person name="Salamov A."/>
            <person name="Henrissat B."/>
            <person name="Wiebenga A."/>
            <person name="De vries R.P."/>
            <person name="Grigoriev I.V."/>
            <person name="Mortensen U.H."/>
            <person name="Andersen M.R."/>
            <person name="Baker S.E."/>
        </authorList>
    </citation>
    <scope>NUCLEOTIDE SEQUENCE</scope>
    <source>
        <strain evidence="1">CBS 115574</strain>
    </source>
</reference>
<dbReference type="Proteomes" id="UP000249748">
    <property type="component" value="Unassembled WGS sequence"/>
</dbReference>
<dbReference type="EMBL" id="KZ824539">
    <property type="protein sequence ID" value="RAK92184.1"/>
    <property type="molecule type" value="Genomic_DNA"/>
</dbReference>
<proteinExistence type="predicted"/>
<gene>
    <name evidence="1" type="ORF">BO79DRAFT_214378</name>
</gene>
<sequence>MPLRLLINGCQCFLSILLTATFPSFCPSPSSFLLFFLLFLHHPHGPSPAHCNDGSTTTGSGRIMLQVLKLGNQHGPTTPPPPPPTTTMLCSLSPQTIGKPGGDAIQLTNVALSLSAILNFALMTNLPKTLTGTSW</sequence>